<dbReference type="NCBIfam" id="TIGR00666">
    <property type="entry name" value="PBP4"/>
    <property type="match status" value="1"/>
</dbReference>
<comment type="similarity">
    <text evidence="1">Belongs to the peptidase S13 family.</text>
</comment>
<dbReference type="PRINTS" id="PR00922">
    <property type="entry name" value="DADACBPTASE3"/>
</dbReference>
<dbReference type="AlphaFoldDB" id="A0A7V1LP02"/>
<dbReference type="SUPFAM" id="SSF56601">
    <property type="entry name" value="beta-lactamase/transpeptidase-like"/>
    <property type="match status" value="1"/>
</dbReference>
<feature type="signal peptide" evidence="3">
    <location>
        <begin position="1"/>
        <end position="20"/>
    </location>
</feature>
<comment type="caution">
    <text evidence="4">The sequence shown here is derived from an EMBL/GenBank/DDBJ whole genome shotgun (WGS) entry which is preliminary data.</text>
</comment>
<name>A0A7V1LP02_CALAY</name>
<evidence type="ECO:0000256" key="2">
    <source>
        <dbReference type="ARBA" id="ARBA00022801"/>
    </source>
</evidence>
<protein>
    <submittedName>
        <fullName evidence="4">D-alanyl-D-alanine carboxypeptidase/D-alanyl-D-alanine-endopeptidase</fullName>
        <ecNumber evidence="4">3.4.16.4</ecNumber>
    </submittedName>
</protein>
<dbReference type="Gene3D" id="3.50.80.20">
    <property type="entry name" value="D-Ala-D-Ala carboxypeptidase C, peptidase S13"/>
    <property type="match status" value="1"/>
</dbReference>
<sequence>MVRFWMFLFAALITSLTAGDALENWVARQKQAPALKHAQWSLFAAYVDDGRVILERNAGEALAPASGFKLFTSALALSALGTDFRFTTELGYRGNIDENGVLRGELILTGGGDPTLGSTRIDGNPGLDSLMILLSAAVEKAGITSVSGDLVADLSLFPEQRTPGGWNWMDLGNYYGAGAGALNINDNLYRLYFEPGRPGEKARVAGTDPPVPGLTFINHMKTGARGSGDQGYIYAAPGQWQATLRGSIPAGGRFAIKGTLPDPALFALQRVKKALAEKGIPVTGTLRKSHRAVPANTRPVLRLTSPPLGEIVTVIHRRSFNLYAEAAGKMAARALGFEAGSAGFDKALHQFLEERHIDTEALTAADACGLSATNAITTRMMVELLKSLPAEKWFDLYYNTLSVAGDSKRGGFFKKWGRGTLLAGNARIKSGLIKGVRSHSGYVTGRSGRLIAFSFIANHYNGSLRAVDRIHQALLLRLAQEH</sequence>
<dbReference type="InterPro" id="IPR000667">
    <property type="entry name" value="Peptidase_S13"/>
</dbReference>
<proteinExistence type="inferred from homology"/>
<keyword evidence="4" id="KW-0645">Protease</keyword>
<dbReference type="PANTHER" id="PTHR30023">
    <property type="entry name" value="D-ALANYL-D-ALANINE CARBOXYPEPTIDASE"/>
    <property type="match status" value="1"/>
</dbReference>
<dbReference type="GO" id="GO:0006508">
    <property type="term" value="P:proteolysis"/>
    <property type="evidence" value="ECO:0007669"/>
    <property type="project" value="InterPro"/>
</dbReference>
<dbReference type="GO" id="GO:0009002">
    <property type="term" value="F:serine-type D-Ala-D-Ala carboxypeptidase activity"/>
    <property type="evidence" value="ECO:0007669"/>
    <property type="project" value="UniProtKB-EC"/>
</dbReference>
<keyword evidence="2 4" id="KW-0378">Hydrolase</keyword>
<dbReference type="Gene3D" id="3.40.710.10">
    <property type="entry name" value="DD-peptidase/beta-lactamase superfamily"/>
    <property type="match status" value="2"/>
</dbReference>
<dbReference type="Pfam" id="PF02113">
    <property type="entry name" value="Peptidase_S13"/>
    <property type="match status" value="1"/>
</dbReference>
<dbReference type="Proteomes" id="UP000886005">
    <property type="component" value="Unassembled WGS sequence"/>
</dbReference>
<dbReference type="EMBL" id="DRLD01000343">
    <property type="protein sequence ID" value="HED11456.1"/>
    <property type="molecule type" value="Genomic_DNA"/>
</dbReference>
<keyword evidence="3" id="KW-0732">Signal</keyword>
<accession>A0A7V1LP02</accession>
<dbReference type="InterPro" id="IPR012338">
    <property type="entry name" value="Beta-lactam/transpept-like"/>
</dbReference>
<dbReference type="EC" id="3.4.16.4" evidence="4"/>
<gene>
    <name evidence="4" type="primary">dacB</name>
    <name evidence="4" type="ORF">ENJ10_12260</name>
</gene>
<evidence type="ECO:0000256" key="3">
    <source>
        <dbReference type="SAM" id="SignalP"/>
    </source>
</evidence>
<organism evidence="4">
    <name type="scientific">Caldithrix abyssi</name>
    <dbReference type="NCBI Taxonomy" id="187145"/>
    <lineage>
        <taxon>Bacteria</taxon>
        <taxon>Pseudomonadati</taxon>
        <taxon>Calditrichota</taxon>
        <taxon>Calditrichia</taxon>
        <taxon>Calditrichales</taxon>
        <taxon>Calditrichaceae</taxon>
        <taxon>Caldithrix</taxon>
    </lineage>
</organism>
<evidence type="ECO:0000256" key="1">
    <source>
        <dbReference type="ARBA" id="ARBA00006096"/>
    </source>
</evidence>
<reference evidence="4" key="1">
    <citation type="journal article" date="2020" name="mSystems">
        <title>Genome- and Community-Level Interaction Insights into Carbon Utilization and Element Cycling Functions of Hydrothermarchaeota in Hydrothermal Sediment.</title>
        <authorList>
            <person name="Zhou Z."/>
            <person name="Liu Y."/>
            <person name="Xu W."/>
            <person name="Pan J."/>
            <person name="Luo Z.H."/>
            <person name="Li M."/>
        </authorList>
    </citation>
    <scope>NUCLEOTIDE SEQUENCE [LARGE SCALE GENOMIC DNA]</scope>
    <source>
        <strain evidence="4">HyVt-456</strain>
    </source>
</reference>
<dbReference type="GO" id="GO:0000270">
    <property type="term" value="P:peptidoglycan metabolic process"/>
    <property type="evidence" value="ECO:0007669"/>
    <property type="project" value="TreeGrafter"/>
</dbReference>
<dbReference type="PANTHER" id="PTHR30023:SF0">
    <property type="entry name" value="PENICILLIN-SENSITIVE CARBOXYPEPTIDASE A"/>
    <property type="match status" value="1"/>
</dbReference>
<keyword evidence="4" id="KW-0121">Carboxypeptidase</keyword>
<feature type="chain" id="PRO_5031188938" evidence="3">
    <location>
        <begin position="21"/>
        <end position="482"/>
    </location>
</feature>
<evidence type="ECO:0000313" key="4">
    <source>
        <dbReference type="EMBL" id="HED11456.1"/>
    </source>
</evidence>